<name>A0A7L4YR91_9ACTN</name>
<dbReference type="KEGG" id="eke:EK0264_12830"/>
<evidence type="ECO:0000313" key="5">
    <source>
        <dbReference type="EMBL" id="QHC01087.1"/>
    </source>
</evidence>
<feature type="DNA-binding region" description="H-T-H motif" evidence="2">
    <location>
        <begin position="45"/>
        <end position="64"/>
    </location>
</feature>
<accession>A0A7L4YR91</accession>
<evidence type="ECO:0000256" key="1">
    <source>
        <dbReference type="ARBA" id="ARBA00023125"/>
    </source>
</evidence>
<dbReference type="InterPro" id="IPR050624">
    <property type="entry name" value="HTH-type_Tx_Regulator"/>
</dbReference>
<dbReference type="InterPro" id="IPR001647">
    <property type="entry name" value="HTH_TetR"/>
</dbReference>
<dbReference type="Pfam" id="PF00440">
    <property type="entry name" value="TetR_N"/>
    <property type="match status" value="1"/>
</dbReference>
<dbReference type="SUPFAM" id="SSF48498">
    <property type="entry name" value="Tetracyclin repressor-like, C-terminal domain"/>
    <property type="match status" value="1"/>
</dbReference>
<dbReference type="Gene3D" id="1.10.357.10">
    <property type="entry name" value="Tetracycline Repressor, domain 2"/>
    <property type="match status" value="1"/>
</dbReference>
<proteinExistence type="predicted"/>
<evidence type="ECO:0000313" key="6">
    <source>
        <dbReference type="Proteomes" id="UP000463857"/>
    </source>
</evidence>
<dbReference type="EMBL" id="CP047156">
    <property type="protein sequence ID" value="QHC01087.1"/>
    <property type="molecule type" value="Genomic_DNA"/>
</dbReference>
<dbReference type="OrthoDB" id="3481545at2"/>
<evidence type="ECO:0000256" key="3">
    <source>
        <dbReference type="SAM" id="MobiDB-lite"/>
    </source>
</evidence>
<evidence type="ECO:0000256" key="2">
    <source>
        <dbReference type="PROSITE-ProRule" id="PRU00335"/>
    </source>
</evidence>
<dbReference type="PROSITE" id="PS50977">
    <property type="entry name" value="HTH_TETR_2"/>
    <property type="match status" value="1"/>
</dbReference>
<dbReference type="InterPro" id="IPR036271">
    <property type="entry name" value="Tet_transcr_reg_TetR-rel_C_sf"/>
</dbReference>
<dbReference type="Proteomes" id="UP000463857">
    <property type="component" value="Chromosome"/>
</dbReference>
<keyword evidence="1 2" id="KW-0238">DNA-binding</keyword>
<evidence type="ECO:0000259" key="4">
    <source>
        <dbReference type="PROSITE" id="PS50977"/>
    </source>
</evidence>
<reference evidence="5 6" key="1">
    <citation type="journal article" date="2018" name="Int. J. Syst. Evol. Microbiol.">
        <title>Epidermidibacterium keratini gen. nov., sp. nov., a member of the family Sporichthyaceae, isolated from keratin epidermis.</title>
        <authorList>
            <person name="Lee D.G."/>
            <person name="Trujillo M.E."/>
            <person name="Kang S."/>
            <person name="Nam J.J."/>
            <person name="Kim Y.J."/>
        </authorList>
    </citation>
    <scope>NUCLEOTIDE SEQUENCE [LARGE SCALE GENOMIC DNA]</scope>
    <source>
        <strain evidence="5 6">EPI-7</strain>
    </source>
</reference>
<dbReference type="Pfam" id="PF21306">
    <property type="entry name" value="TetR_C_40"/>
    <property type="match status" value="1"/>
</dbReference>
<feature type="region of interest" description="Disordered" evidence="3">
    <location>
        <begin position="1"/>
        <end position="21"/>
    </location>
</feature>
<organism evidence="5 6">
    <name type="scientific">Epidermidibacterium keratini</name>
    <dbReference type="NCBI Taxonomy" id="1891644"/>
    <lineage>
        <taxon>Bacteria</taxon>
        <taxon>Bacillati</taxon>
        <taxon>Actinomycetota</taxon>
        <taxon>Actinomycetes</taxon>
        <taxon>Sporichthyales</taxon>
        <taxon>Sporichthyaceae</taxon>
        <taxon>Epidermidibacterium</taxon>
    </lineage>
</organism>
<gene>
    <name evidence="5" type="ORF">EK0264_12830</name>
</gene>
<dbReference type="InterPro" id="IPR009057">
    <property type="entry name" value="Homeodomain-like_sf"/>
</dbReference>
<dbReference type="PANTHER" id="PTHR43479">
    <property type="entry name" value="ACREF/ENVCD OPERON REPRESSOR-RELATED"/>
    <property type="match status" value="1"/>
</dbReference>
<dbReference type="InParanoid" id="A0A7L4YR91"/>
<feature type="domain" description="HTH tetR-type" evidence="4">
    <location>
        <begin position="22"/>
        <end position="82"/>
    </location>
</feature>
<protein>
    <submittedName>
        <fullName evidence="5">TetR family transcriptional regulator</fullName>
    </submittedName>
</protein>
<dbReference type="AlphaFoldDB" id="A0A7L4YR91"/>
<dbReference type="GO" id="GO:0003677">
    <property type="term" value="F:DNA binding"/>
    <property type="evidence" value="ECO:0007669"/>
    <property type="project" value="UniProtKB-UniRule"/>
</dbReference>
<dbReference type="SUPFAM" id="SSF46689">
    <property type="entry name" value="Homeodomain-like"/>
    <property type="match status" value="1"/>
</dbReference>
<sequence length="214" mass="22889">MSPTSSADQAAAPPRRNDRRRARTRARLIAAAREMLVNPHYAERSIAEITEAADVGLGSFYNHFASKPELFDAAVAEVLEEHGALIDAATSDITDPAEAFAVGVRYTGRLVITHPQIAQVLATKGMSLLDATTGLAPRLRRLLVAGQKSGRFADIRPEVAAVSVGGSLLGLLHLWLGAPESVDESWCDEMVERLLVMLGLDATEATTLARAPLP</sequence>
<dbReference type="PANTHER" id="PTHR43479:SF11">
    <property type="entry name" value="ACREF_ENVCD OPERON REPRESSOR-RELATED"/>
    <property type="match status" value="1"/>
</dbReference>
<dbReference type="RefSeq" id="WP_159546213.1">
    <property type="nucleotide sequence ID" value="NZ_CP047156.1"/>
</dbReference>
<keyword evidence="6" id="KW-1185">Reference proteome</keyword>
<dbReference type="InterPro" id="IPR049513">
    <property type="entry name" value="TetR_C_40"/>
</dbReference>